<dbReference type="EMBL" id="SMMG02000002">
    <property type="protein sequence ID" value="KAA3485039.1"/>
    <property type="molecule type" value="Genomic_DNA"/>
</dbReference>
<name>A0A5B6WT04_9ROSI</name>
<comment type="caution">
    <text evidence="1">The sequence shown here is derived from an EMBL/GenBank/DDBJ whole genome shotgun (WGS) entry which is preliminary data.</text>
</comment>
<organism evidence="1 2">
    <name type="scientific">Gossypium australe</name>
    <dbReference type="NCBI Taxonomy" id="47621"/>
    <lineage>
        <taxon>Eukaryota</taxon>
        <taxon>Viridiplantae</taxon>
        <taxon>Streptophyta</taxon>
        <taxon>Embryophyta</taxon>
        <taxon>Tracheophyta</taxon>
        <taxon>Spermatophyta</taxon>
        <taxon>Magnoliopsida</taxon>
        <taxon>eudicotyledons</taxon>
        <taxon>Gunneridae</taxon>
        <taxon>Pentapetalae</taxon>
        <taxon>rosids</taxon>
        <taxon>malvids</taxon>
        <taxon>Malvales</taxon>
        <taxon>Malvaceae</taxon>
        <taxon>Malvoideae</taxon>
        <taxon>Gossypium</taxon>
    </lineage>
</organism>
<dbReference type="OrthoDB" id="310217at2759"/>
<reference evidence="2" key="1">
    <citation type="journal article" date="2019" name="Plant Biotechnol. J.">
        <title>Genome sequencing of the Australian wild diploid species Gossypium australe highlights disease resistance and delayed gland morphogenesis.</title>
        <authorList>
            <person name="Cai Y."/>
            <person name="Cai X."/>
            <person name="Wang Q."/>
            <person name="Wang P."/>
            <person name="Zhang Y."/>
            <person name="Cai C."/>
            <person name="Xu Y."/>
            <person name="Wang K."/>
            <person name="Zhou Z."/>
            <person name="Wang C."/>
            <person name="Geng S."/>
            <person name="Li B."/>
            <person name="Dong Q."/>
            <person name="Hou Y."/>
            <person name="Wang H."/>
            <person name="Ai P."/>
            <person name="Liu Z."/>
            <person name="Yi F."/>
            <person name="Sun M."/>
            <person name="An G."/>
            <person name="Cheng J."/>
            <person name="Zhang Y."/>
            <person name="Shi Q."/>
            <person name="Xie Y."/>
            <person name="Shi X."/>
            <person name="Chang Y."/>
            <person name="Huang F."/>
            <person name="Chen Y."/>
            <person name="Hong S."/>
            <person name="Mi L."/>
            <person name="Sun Q."/>
            <person name="Zhang L."/>
            <person name="Zhou B."/>
            <person name="Peng R."/>
            <person name="Zhang X."/>
            <person name="Liu F."/>
        </authorList>
    </citation>
    <scope>NUCLEOTIDE SEQUENCE [LARGE SCALE GENOMIC DNA]</scope>
    <source>
        <strain evidence="2">cv. PA1801</strain>
    </source>
</reference>
<sequence length="156" mass="17394">MEGNTTPHTPSYVVIAFDATKDHNEREFRIIINHIRVRGDILHGGDTLLMLGVLHRVTHPSKHSYLSSYILINDDFDVLGYQSKPSPESFGTSLRAMEEEISNKVDSYVKLLHQSAEECEEQGVSIGVKITAGVPIKNVVLQEVVASKPAWVVLDR</sequence>
<dbReference type="AlphaFoldDB" id="A0A5B6WT04"/>
<keyword evidence="1" id="KW-0675">Receptor</keyword>
<keyword evidence="1" id="KW-0808">Transferase</keyword>
<keyword evidence="1" id="KW-0418">Kinase</keyword>
<evidence type="ECO:0000313" key="2">
    <source>
        <dbReference type="Proteomes" id="UP000325315"/>
    </source>
</evidence>
<evidence type="ECO:0000313" key="1">
    <source>
        <dbReference type="EMBL" id="KAA3485039.1"/>
    </source>
</evidence>
<dbReference type="Proteomes" id="UP000325315">
    <property type="component" value="Unassembled WGS sequence"/>
</dbReference>
<gene>
    <name evidence="1" type="ORF">EPI10_007078</name>
</gene>
<proteinExistence type="predicted"/>
<dbReference type="GO" id="GO:0016301">
    <property type="term" value="F:kinase activity"/>
    <property type="evidence" value="ECO:0007669"/>
    <property type="project" value="UniProtKB-KW"/>
</dbReference>
<keyword evidence="2" id="KW-1185">Reference proteome</keyword>
<protein>
    <submittedName>
        <fullName evidence="1">Putative receptor-like protein kinase</fullName>
    </submittedName>
</protein>
<accession>A0A5B6WT04</accession>